<accession>A0A8X8X4L4</accession>
<dbReference type="EMBL" id="PNBA02000012">
    <property type="protein sequence ID" value="KAG6406054.1"/>
    <property type="molecule type" value="Genomic_DNA"/>
</dbReference>
<dbReference type="PANTHER" id="PTHR10775:SF182">
    <property type="entry name" value="TRANSPOSON, EN_SPM-LIKE, TRANSPOSASE-ASSOCIATED DOMAIN PROTEIN-RELATED"/>
    <property type="match status" value="1"/>
</dbReference>
<proteinExistence type="predicted"/>
<comment type="caution">
    <text evidence="1">The sequence shown here is derived from an EMBL/GenBank/DDBJ whole genome shotgun (WGS) entry which is preliminary data.</text>
</comment>
<dbReference type="InterPro" id="IPR004242">
    <property type="entry name" value="Transposase_21"/>
</dbReference>
<dbReference type="Pfam" id="PF02992">
    <property type="entry name" value="Transposase_21"/>
    <property type="match status" value="1"/>
</dbReference>
<sequence length="391" mass="45147">MVHNAWGQSSAHEPWQYVLPTYMSKPPINESQQFYNMLEASKSDLWAGCEYSKLSTNARLMTMKSEHRLSQRAVDELCQFMEEHLSKPNRMPNGFYKCKKQMQALDMSVLKIHCCTKGCMIYWKEDENRTECKVCGHARFKGNGSSPFKKMYYFPLGPRLRRLYASEVIAQSMRWHAEHAQTSGEMRHPADSATWKTFDKTHPLFASESRNVRLALSTDGFQPFGQSGSQYSVWQVFDEGAETTNSELSKIFGWNKRSIFWDLPYWKTNAIRHNLDVMHIEKNIFDNIFNTIMNVEGKTKDNANARRDFAFSMDVKLNVKNKAAVEASICNAYSTEEASHFCTHYFESHVRCRGRDVPRNDDGGGSTHPKDMLQIFNMIRDVLGRDGHDSC</sequence>
<keyword evidence="2" id="KW-1185">Reference proteome</keyword>
<dbReference type="PANTHER" id="PTHR10775">
    <property type="entry name" value="OS08G0208400 PROTEIN"/>
    <property type="match status" value="1"/>
</dbReference>
<protein>
    <recommendedName>
        <fullName evidence="3">Transposase</fullName>
    </recommendedName>
</protein>
<evidence type="ECO:0000313" key="1">
    <source>
        <dbReference type="EMBL" id="KAG6406054.1"/>
    </source>
</evidence>
<reference evidence="1" key="1">
    <citation type="submission" date="2018-01" db="EMBL/GenBank/DDBJ databases">
        <authorList>
            <person name="Mao J.F."/>
        </authorList>
    </citation>
    <scope>NUCLEOTIDE SEQUENCE</scope>
    <source>
        <strain evidence="1">Huo1</strain>
        <tissue evidence="1">Leaf</tissue>
    </source>
</reference>
<organism evidence="1">
    <name type="scientific">Salvia splendens</name>
    <name type="common">Scarlet sage</name>
    <dbReference type="NCBI Taxonomy" id="180675"/>
    <lineage>
        <taxon>Eukaryota</taxon>
        <taxon>Viridiplantae</taxon>
        <taxon>Streptophyta</taxon>
        <taxon>Embryophyta</taxon>
        <taxon>Tracheophyta</taxon>
        <taxon>Spermatophyta</taxon>
        <taxon>Magnoliopsida</taxon>
        <taxon>eudicotyledons</taxon>
        <taxon>Gunneridae</taxon>
        <taxon>Pentapetalae</taxon>
        <taxon>asterids</taxon>
        <taxon>lamiids</taxon>
        <taxon>Lamiales</taxon>
        <taxon>Lamiaceae</taxon>
        <taxon>Nepetoideae</taxon>
        <taxon>Mentheae</taxon>
        <taxon>Salviinae</taxon>
        <taxon>Salvia</taxon>
        <taxon>Salvia subgen. Calosphace</taxon>
        <taxon>core Calosphace</taxon>
    </lineage>
</organism>
<dbReference type="AlphaFoldDB" id="A0A8X8X4L4"/>
<name>A0A8X8X4L4_SALSN</name>
<dbReference type="Proteomes" id="UP000298416">
    <property type="component" value="Unassembled WGS sequence"/>
</dbReference>
<evidence type="ECO:0008006" key="3">
    <source>
        <dbReference type="Google" id="ProtNLM"/>
    </source>
</evidence>
<evidence type="ECO:0000313" key="2">
    <source>
        <dbReference type="Proteomes" id="UP000298416"/>
    </source>
</evidence>
<gene>
    <name evidence="1" type="ORF">SASPL_133650</name>
</gene>
<reference evidence="1" key="2">
    <citation type="submission" date="2020-08" db="EMBL/GenBank/DDBJ databases">
        <title>Plant Genome Project.</title>
        <authorList>
            <person name="Zhang R.-G."/>
        </authorList>
    </citation>
    <scope>NUCLEOTIDE SEQUENCE</scope>
    <source>
        <strain evidence="1">Huo1</strain>
        <tissue evidence="1">Leaf</tissue>
    </source>
</reference>